<reference evidence="1" key="1">
    <citation type="journal article" date="2023" name="Science">
        <title>Genome structures resolve the early diversification of teleost fishes.</title>
        <authorList>
            <person name="Parey E."/>
            <person name="Louis A."/>
            <person name="Montfort J."/>
            <person name="Bouchez O."/>
            <person name="Roques C."/>
            <person name="Iampietro C."/>
            <person name="Lluch J."/>
            <person name="Castinel A."/>
            <person name="Donnadieu C."/>
            <person name="Desvignes T."/>
            <person name="Floi Bucao C."/>
            <person name="Jouanno E."/>
            <person name="Wen M."/>
            <person name="Mejri S."/>
            <person name="Dirks R."/>
            <person name="Jansen H."/>
            <person name="Henkel C."/>
            <person name="Chen W.J."/>
            <person name="Zahm M."/>
            <person name="Cabau C."/>
            <person name="Klopp C."/>
            <person name="Thompson A.W."/>
            <person name="Robinson-Rechavi M."/>
            <person name="Braasch I."/>
            <person name="Lecointre G."/>
            <person name="Bobe J."/>
            <person name="Postlethwait J.H."/>
            <person name="Berthelot C."/>
            <person name="Roest Crollius H."/>
            <person name="Guiguen Y."/>
        </authorList>
    </citation>
    <scope>NUCLEOTIDE SEQUENCE</scope>
    <source>
        <strain evidence="1">NC1722</strain>
    </source>
</reference>
<sequence>MLCGPLVLSVCDKVERNRSPSNTLLCLSIGSFQEAIRFTLSVVKVERHIKAVLQGCHFSDVAPRSPTLTLVSRAPCNLDTHHCGKECGRLFTNLAVWQQGAVRPYIALPRCPSAGPINSAFDEEGPVLKTYLFRLHHGS</sequence>
<dbReference type="EMBL" id="JAINUG010000243">
    <property type="protein sequence ID" value="KAJ8385698.1"/>
    <property type="molecule type" value="Genomic_DNA"/>
</dbReference>
<accession>A0AAD7RK95</accession>
<gene>
    <name evidence="1" type="ORF">AAFF_G00182980</name>
</gene>
<dbReference type="Proteomes" id="UP001221898">
    <property type="component" value="Unassembled WGS sequence"/>
</dbReference>
<protein>
    <submittedName>
        <fullName evidence="1">Uncharacterized protein</fullName>
    </submittedName>
</protein>
<comment type="caution">
    <text evidence="1">The sequence shown here is derived from an EMBL/GenBank/DDBJ whole genome shotgun (WGS) entry which is preliminary data.</text>
</comment>
<evidence type="ECO:0000313" key="2">
    <source>
        <dbReference type="Proteomes" id="UP001221898"/>
    </source>
</evidence>
<evidence type="ECO:0000313" key="1">
    <source>
        <dbReference type="EMBL" id="KAJ8385698.1"/>
    </source>
</evidence>
<organism evidence="1 2">
    <name type="scientific">Aldrovandia affinis</name>
    <dbReference type="NCBI Taxonomy" id="143900"/>
    <lineage>
        <taxon>Eukaryota</taxon>
        <taxon>Metazoa</taxon>
        <taxon>Chordata</taxon>
        <taxon>Craniata</taxon>
        <taxon>Vertebrata</taxon>
        <taxon>Euteleostomi</taxon>
        <taxon>Actinopterygii</taxon>
        <taxon>Neopterygii</taxon>
        <taxon>Teleostei</taxon>
        <taxon>Notacanthiformes</taxon>
        <taxon>Halosauridae</taxon>
        <taxon>Aldrovandia</taxon>
    </lineage>
</organism>
<proteinExistence type="predicted"/>
<name>A0AAD7RK95_9TELE</name>
<keyword evidence="2" id="KW-1185">Reference proteome</keyword>
<dbReference type="AlphaFoldDB" id="A0AAD7RK95"/>